<dbReference type="RefSeq" id="WP_112098387.1">
    <property type="nucleotide sequence ID" value="NZ_QMBP01000007.1"/>
</dbReference>
<evidence type="ECO:0000313" key="4">
    <source>
        <dbReference type="Proteomes" id="UP000251558"/>
    </source>
</evidence>
<sequence>MSPGQIIILNGAPRSGKSSIAVAIQETLEGVWMNLGVDAYAHVTPPRLRPGIGLRPGGERPDLEAFVPLLYAGLYDAVAAHSRLGLNVVADVGHHDAYSRPLNILLECARRLAGLPVLFVGVRCPIEEILRRRAAGGADTTYVVGTDDDPVPLPVRRWQEEVHRPGIYDLEVDTSALSPEACAATIRQRLVAGPEPTAFQALARLRAG</sequence>
<dbReference type="SUPFAM" id="SSF52540">
    <property type="entry name" value="P-loop containing nucleoside triphosphate hydrolases"/>
    <property type="match status" value="1"/>
</dbReference>
<evidence type="ECO:0000256" key="2">
    <source>
        <dbReference type="PIRSR" id="PIRSR007531-2"/>
    </source>
</evidence>
<protein>
    <submittedName>
        <fullName evidence="3">Chloramphenicol phosphotransferase</fullName>
    </submittedName>
</protein>
<dbReference type="OrthoDB" id="9811101at2"/>
<reference evidence="3 4" key="2">
    <citation type="submission" date="2018-07" db="EMBL/GenBank/DDBJ databases">
        <title>Diversity of Mesorhizobium strains in Brazil.</title>
        <authorList>
            <person name="Helene L.C.F."/>
            <person name="Dall'Agnol R."/>
            <person name="Delamuta J.R.M."/>
            <person name="Hungria M."/>
        </authorList>
    </citation>
    <scope>NUCLEOTIDE SEQUENCE [LARGE SCALE GENOMIC DNA]</scope>
    <source>
        <strain evidence="3 4">AC99b</strain>
    </source>
</reference>
<dbReference type="InterPro" id="IPR012853">
    <property type="entry name" value="CPT"/>
</dbReference>
<dbReference type="AlphaFoldDB" id="A0A330HLZ4"/>
<keyword evidence="4" id="KW-1185">Reference proteome</keyword>
<organism evidence="3 4">
    <name type="scientific">Mesorhizobium hawassense</name>
    <dbReference type="NCBI Taxonomy" id="1209954"/>
    <lineage>
        <taxon>Bacteria</taxon>
        <taxon>Pseudomonadati</taxon>
        <taxon>Pseudomonadota</taxon>
        <taxon>Alphaproteobacteria</taxon>
        <taxon>Hyphomicrobiales</taxon>
        <taxon>Phyllobacteriaceae</taxon>
        <taxon>Mesorhizobium</taxon>
    </lineage>
</organism>
<gene>
    <name evidence="3" type="ORF">DPM33_15845</name>
</gene>
<proteinExistence type="predicted"/>
<evidence type="ECO:0000256" key="1">
    <source>
        <dbReference type="PIRSR" id="PIRSR007531-1"/>
    </source>
</evidence>
<evidence type="ECO:0000313" key="3">
    <source>
        <dbReference type="EMBL" id="RAZ89666.1"/>
    </source>
</evidence>
<keyword evidence="3" id="KW-0808">Transferase</keyword>
<dbReference type="Pfam" id="PF07931">
    <property type="entry name" value="CPT"/>
    <property type="match status" value="1"/>
</dbReference>
<dbReference type="GO" id="GO:0016740">
    <property type="term" value="F:transferase activity"/>
    <property type="evidence" value="ECO:0007669"/>
    <property type="project" value="UniProtKB-KW"/>
</dbReference>
<dbReference type="Proteomes" id="UP000251558">
    <property type="component" value="Unassembled WGS sequence"/>
</dbReference>
<dbReference type="PIRSF" id="PIRSF007531">
    <property type="entry name" value="CPT"/>
    <property type="match status" value="1"/>
</dbReference>
<reference evidence="4" key="1">
    <citation type="submission" date="2018-06" db="EMBL/GenBank/DDBJ databases">
        <authorList>
            <person name="Helene L.C."/>
            <person name="Dall'Agnol R."/>
            <person name="Delamuta J.R."/>
            <person name="Hungria M."/>
        </authorList>
    </citation>
    <scope>NUCLEOTIDE SEQUENCE [LARGE SCALE GENOMIC DNA]</scope>
    <source>
        <strain evidence="4">AC99b</strain>
    </source>
</reference>
<dbReference type="EMBL" id="QMBP01000007">
    <property type="protein sequence ID" value="RAZ89666.1"/>
    <property type="molecule type" value="Genomic_DNA"/>
</dbReference>
<dbReference type="GO" id="GO:0005524">
    <property type="term" value="F:ATP binding"/>
    <property type="evidence" value="ECO:0007669"/>
    <property type="project" value="InterPro"/>
</dbReference>
<feature type="binding site" evidence="2">
    <location>
        <begin position="11"/>
        <end position="18"/>
    </location>
    <ligand>
        <name>ATP</name>
        <dbReference type="ChEBI" id="CHEBI:30616"/>
    </ligand>
</feature>
<comment type="caution">
    <text evidence="3">The sequence shown here is derived from an EMBL/GenBank/DDBJ whole genome shotgun (WGS) entry which is preliminary data.</text>
</comment>
<accession>A0A330HLZ4</accession>
<dbReference type="Gene3D" id="3.40.50.300">
    <property type="entry name" value="P-loop containing nucleotide triphosphate hydrolases"/>
    <property type="match status" value="1"/>
</dbReference>
<name>A0A330HLZ4_9HYPH</name>
<dbReference type="InterPro" id="IPR027417">
    <property type="entry name" value="P-loop_NTPase"/>
</dbReference>
<feature type="active site" evidence="1">
    <location>
        <position position="38"/>
    </location>
</feature>